<protein>
    <submittedName>
        <fullName evidence="2">Uncharacterized protein</fullName>
    </submittedName>
</protein>
<reference evidence="2 3" key="1">
    <citation type="journal article" date="2015" name="Nature">
        <title>rRNA introns, odd ribosomes, and small enigmatic genomes across a large radiation of phyla.</title>
        <authorList>
            <person name="Brown C.T."/>
            <person name="Hug L.A."/>
            <person name="Thomas B.C."/>
            <person name="Sharon I."/>
            <person name="Castelle C.J."/>
            <person name="Singh A."/>
            <person name="Wilkins M.J."/>
            <person name="Williams K.H."/>
            <person name="Banfield J.F."/>
        </authorList>
    </citation>
    <scope>NUCLEOTIDE SEQUENCE [LARGE SCALE GENOMIC DNA]</scope>
</reference>
<dbReference type="AlphaFoldDB" id="A0A0G0T5R6"/>
<feature type="region of interest" description="Disordered" evidence="1">
    <location>
        <begin position="1"/>
        <end position="25"/>
    </location>
</feature>
<evidence type="ECO:0000256" key="1">
    <source>
        <dbReference type="SAM" id="MobiDB-lite"/>
    </source>
</evidence>
<accession>A0A0G0T5R6</accession>
<proteinExistence type="predicted"/>
<gene>
    <name evidence="2" type="ORF">UT78_C0015G0003</name>
</gene>
<name>A0A0G0T5R6_9BACT</name>
<evidence type="ECO:0000313" key="3">
    <source>
        <dbReference type="Proteomes" id="UP000034301"/>
    </source>
</evidence>
<evidence type="ECO:0000313" key="2">
    <source>
        <dbReference type="EMBL" id="KKR42485.1"/>
    </source>
</evidence>
<dbReference type="Proteomes" id="UP000034301">
    <property type="component" value="Unassembled WGS sequence"/>
</dbReference>
<sequence>MQVNLCRAAGNRTQSTSSRRMRTTGILRPGLPRVNRGVWAREDLNLQLLRDTVLNRTRIPIPPHAHGSHLNP</sequence>
<dbReference type="EMBL" id="LBYC01000015">
    <property type="protein sequence ID" value="KKR42485.1"/>
    <property type="molecule type" value="Genomic_DNA"/>
</dbReference>
<comment type="caution">
    <text evidence="2">The sequence shown here is derived from an EMBL/GenBank/DDBJ whole genome shotgun (WGS) entry which is preliminary data.</text>
</comment>
<organism evidence="2 3">
    <name type="scientific">Candidatus Nomurabacteria bacterium GW2011_GWF2_40_12</name>
    <dbReference type="NCBI Taxonomy" id="1618776"/>
    <lineage>
        <taxon>Bacteria</taxon>
        <taxon>Candidatus Nomuraibacteriota</taxon>
    </lineage>
</organism>